<keyword evidence="2" id="KW-1185">Reference proteome</keyword>
<comment type="caution">
    <text evidence="1">The sequence shown here is derived from an EMBL/GenBank/DDBJ whole genome shotgun (WGS) entry which is preliminary data.</text>
</comment>
<organism evidence="1 2">
    <name type="scientific">Malus domestica</name>
    <name type="common">Apple</name>
    <name type="synonym">Pyrus malus</name>
    <dbReference type="NCBI Taxonomy" id="3750"/>
    <lineage>
        <taxon>Eukaryota</taxon>
        <taxon>Viridiplantae</taxon>
        <taxon>Streptophyta</taxon>
        <taxon>Embryophyta</taxon>
        <taxon>Tracheophyta</taxon>
        <taxon>Spermatophyta</taxon>
        <taxon>Magnoliopsida</taxon>
        <taxon>eudicotyledons</taxon>
        <taxon>Gunneridae</taxon>
        <taxon>Pentapetalae</taxon>
        <taxon>rosids</taxon>
        <taxon>fabids</taxon>
        <taxon>Rosales</taxon>
        <taxon>Rosaceae</taxon>
        <taxon>Amygdaloideae</taxon>
        <taxon>Maleae</taxon>
        <taxon>Malus</taxon>
    </lineage>
</organism>
<gene>
    <name evidence="1" type="ORF">DVH24_042254</name>
</gene>
<dbReference type="Proteomes" id="UP000290289">
    <property type="component" value="Chromosome 10"/>
</dbReference>
<protein>
    <submittedName>
        <fullName evidence="1">Uncharacterized protein</fullName>
    </submittedName>
</protein>
<dbReference type="AlphaFoldDB" id="A0A498J2V9"/>
<evidence type="ECO:0000313" key="1">
    <source>
        <dbReference type="EMBL" id="RXH88183.1"/>
    </source>
</evidence>
<name>A0A498J2V9_MALDO</name>
<dbReference type="EMBL" id="RDQH01000336">
    <property type="protein sequence ID" value="RXH88183.1"/>
    <property type="molecule type" value="Genomic_DNA"/>
</dbReference>
<accession>A0A498J2V9</accession>
<sequence length="67" mass="7902">MGKSNFPLHKKEINALSQEKQCRGNRVLWPCRFEWFDIFQDIQVRNRCGECYRKISPTGAMQVELVA</sequence>
<evidence type="ECO:0000313" key="2">
    <source>
        <dbReference type="Proteomes" id="UP000290289"/>
    </source>
</evidence>
<proteinExistence type="predicted"/>
<reference evidence="1 2" key="1">
    <citation type="submission" date="2018-10" db="EMBL/GenBank/DDBJ databases">
        <title>A high-quality apple genome assembly.</title>
        <authorList>
            <person name="Hu J."/>
        </authorList>
    </citation>
    <scope>NUCLEOTIDE SEQUENCE [LARGE SCALE GENOMIC DNA]</scope>
    <source>
        <strain evidence="2">cv. HFTH1</strain>
        <tissue evidence="1">Young leaf</tissue>
    </source>
</reference>